<comment type="caution">
    <text evidence="1">The sequence shown here is derived from an EMBL/GenBank/DDBJ whole genome shotgun (WGS) entry which is preliminary data.</text>
</comment>
<keyword evidence="2" id="KW-1185">Reference proteome</keyword>
<protein>
    <submittedName>
        <fullName evidence="1">Uncharacterized protein</fullName>
    </submittedName>
</protein>
<accession>A0A3M7RYJ4</accession>
<evidence type="ECO:0000313" key="2">
    <source>
        <dbReference type="Proteomes" id="UP000276133"/>
    </source>
</evidence>
<gene>
    <name evidence="1" type="ORF">BpHYR1_012808</name>
</gene>
<proteinExistence type="predicted"/>
<name>A0A3M7RYJ4_BRAPC</name>
<organism evidence="1 2">
    <name type="scientific">Brachionus plicatilis</name>
    <name type="common">Marine rotifer</name>
    <name type="synonym">Brachionus muelleri</name>
    <dbReference type="NCBI Taxonomy" id="10195"/>
    <lineage>
        <taxon>Eukaryota</taxon>
        <taxon>Metazoa</taxon>
        <taxon>Spiralia</taxon>
        <taxon>Gnathifera</taxon>
        <taxon>Rotifera</taxon>
        <taxon>Eurotatoria</taxon>
        <taxon>Monogononta</taxon>
        <taxon>Pseudotrocha</taxon>
        <taxon>Ploima</taxon>
        <taxon>Brachionidae</taxon>
        <taxon>Brachionus</taxon>
    </lineage>
</organism>
<dbReference type="Proteomes" id="UP000276133">
    <property type="component" value="Unassembled WGS sequence"/>
</dbReference>
<reference evidence="1 2" key="1">
    <citation type="journal article" date="2018" name="Sci. Rep.">
        <title>Genomic signatures of local adaptation to the degree of environmental predictability in rotifers.</title>
        <authorList>
            <person name="Franch-Gras L."/>
            <person name="Hahn C."/>
            <person name="Garcia-Roger E.M."/>
            <person name="Carmona M.J."/>
            <person name="Serra M."/>
            <person name="Gomez A."/>
        </authorList>
    </citation>
    <scope>NUCLEOTIDE SEQUENCE [LARGE SCALE GENOMIC DNA]</scope>
    <source>
        <strain evidence="1">HYR1</strain>
    </source>
</reference>
<evidence type="ECO:0000313" key="1">
    <source>
        <dbReference type="EMBL" id="RNA28643.1"/>
    </source>
</evidence>
<dbReference type="EMBL" id="REGN01002359">
    <property type="protein sequence ID" value="RNA28643.1"/>
    <property type="molecule type" value="Genomic_DNA"/>
</dbReference>
<dbReference type="AlphaFoldDB" id="A0A3M7RYJ4"/>
<sequence>MLMSVLEHVQLLMQMLLSKKMKERKSVEDQKLNYSSPSLLSYIVFIPITIEIAHQNPISNYKF</sequence>